<accession>A0A249MTQ4</accession>
<dbReference type="SUPFAM" id="SSF56784">
    <property type="entry name" value="HAD-like"/>
    <property type="match status" value="1"/>
</dbReference>
<dbReference type="GO" id="GO:0009279">
    <property type="term" value="C:cell outer membrane"/>
    <property type="evidence" value="ECO:0007669"/>
    <property type="project" value="InterPro"/>
</dbReference>
<evidence type="ECO:0000313" key="3">
    <source>
        <dbReference type="EMBL" id="ASY44575.1"/>
    </source>
</evidence>
<gene>
    <name evidence="3" type="ORF">CJD35_09045</name>
</gene>
<dbReference type="InterPro" id="IPR023214">
    <property type="entry name" value="HAD_sf"/>
</dbReference>
<proteinExistence type="predicted"/>
<evidence type="ECO:0000256" key="2">
    <source>
        <dbReference type="SAM" id="SignalP"/>
    </source>
</evidence>
<dbReference type="AlphaFoldDB" id="A0A249MTQ4"/>
<dbReference type="SFLD" id="SFLDS00003">
    <property type="entry name" value="Haloacid_Dehalogenase"/>
    <property type="match status" value="1"/>
</dbReference>
<dbReference type="RefSeq" id="WP_095686994.1">
    <property type="nucleotide sequence ID" value="NZ_CP022745.1"/>
</dbReference>
<name>A0A249MTQ4_SPHXE</name>
<dbReference type="InterPro" id="IPR036412">
    <property type="entry name" value="HAD-like_sf"/>
</dbReference>
<evidence type="ECO:0000313" key="4">
    <source>
        <dbReference type="Proteomes" id="UP000217141"/>
    </source>
</evidence>
<dbReference type="EMBL" id="CP022745">
    <property type="protein sequence ID" value="ASY44575.1"/>
    <property type="molecule type" value="Genomic_DNA"/>
</dbReference>
<dbReference type="Pfam" id="PF03767">
    <property type="entry name" value="Acid_phosphat_B"/>
    <property type="match status" value="1"/>
</dbReference>
<organism evidence="3 4">
    <name type="scientific">Sphingobium xenophagum</name>
    <dbReference type="NCBI Taxonomy" id="121428"/>
    <lineage>
        <taxon>Bacteria</taxon>
        <taxon>Pseudomonadati</taxon>
        <taxon>Pseudomonadota</taxon>
        <taxon>Alphaproteobacteria</taxon>
        <taxon>Sphingomonadales</taxon>
        <taxon>Sphingomonadaceae</taxon>
        <taxon>Sphingobium</taxon>
    </lineage>
</organism>
<keyword evidence="1 2" id="KW-0732">Signal</keyword>
<dbReference type="PANTHER" id="PTHR31284:SF10">
    <property type="entry name" value="ACID PHOSPHATASE-LIKE PROTEIN"/>
    <property type="match status" value="1"/>
</dbReference>
<feature type="signal peptide" evidence="2">
    <location>
        <begin position="1"/>
        <end position="22"/>
    </location>
</feature>
<evidence type="ECO:0000256" key="1">
    <source>
        <dbReference type="ARBA" id="ARBA00022729"/>
    </source>
</evidence>
<dbReference type="Gene3D" id="3.40.50.1000">
    <property type="entry name" value="HAD superfamily/HAD-like"/>
    <property type="match status" value="1"/>
</dbReference>
<dbReference type="InterPro" id="IPR006423">
    <property type="entry name" value="Lipo_e_P4"/>
</dbReference>
<protein>
    <recommendedName>
        <fullName evidence="5">Acid phosphatase</fullName>
    </recommendedName>
</protein>
<dbReference type="SFLD" id="SFLDG01125">
    <property type="entry name" value="C1.1:_Acid_Phosphatase_Like"/>
    <property type="match status" value="1"/>
</dbReference>
<dbReference type="Proteomes" id="UP000217141">
    <property type="component" value="Chromosome I"/>
</dbReference>
<dbReference type="PANTHER" id="PTHR31284">
    <property type="entry name" value="ACID PHOSPHATASE-LIKE PROTEIN"/>
    <property type="match status" value="1"/>
</dbReference>
<evidence type="ECO:0008006" key="5">
    <source>
        <dbReference type="Google" id="ProtNLM"/>
    </source>
</evidence>
<reference evidence="3 4" key="1">
    <citation type="submission" date="2017-08" db="EMBL/GenBank/DDBJ databases">
        <title>Whole Genome Sequence of Sphingobium hydrophobicum C1: Insights into Adaption to the Electronic-waste Contaminated Sediment.</title>
        <authorList>
            <person name="Song D."/>
            <person name="Chen X."/>
            <person name="Xu M."/>
        </authorList>
    </citation>
    <scope>NUCLEOTIDE SEQUENCE [LARGE SCALE GENOMIC DNA]</scope>
    <source>
        <strain evidence="3 4">C1</strain>
    </source>
</reference>
<feature type="chain" id="PRO_5012670681" description="Acid phosphatase" evidence="2">
    <location>
        <begin position="23"/>
        <end position="293"/>
    </location>
</feature>
<sequence>MRRLTGALAAAAALLAGAPATAQTRPDSDQPWREFQWLYGSAEGAATSRQAFNALRAFAVIQAERWRMGEPVVQRVLAPGATLDRPAFESCGDKKPAVVFDIDETLLLNTGAEYWAAAKQQSYEQSRAFDKDAWAKWEKDGAKLVDPVPGAVEAVDTLRKADIAVIFNSNRSASSMQETAEALAHAGLGVAESGKTLFLDSAGDGKKDGRRATIAETWCVVAMAGDQLGDFSDLFNVKENGRLPVVKRRQAMGSPMLARMWGQGWFLLPNPVYGKGAEGDFNEIFPKNRWKPH</sequence>
<dbReference type="KEGG" id="shyd:CJD35_09045"/>
<dbReference type="InterPro" id="IPR005519">
    <property type="entry name" value="Acid_phosphat_B-like"/>
</dbReference>